<feature type="domain" description="SMODS and SLOG-associating 2TM effector" evidence="4">
    <location>
        <begin position="15"/>
        <end position="174"/>
    </location>
</feature>
<sequence>MTEDDFDYEAHERLRGRVANEADSVLWTFKAYYKGADWYTKRDRWMDLGVFGIAGLLTIALIWGSAPQHLLVSLAIITAVMSGYRRMADPGDRADECYRAAHAYQRLFDDFRDFIQLELANKETGLDEMYERYRELAERRRNLNEDMPEVTSKWYENLDDSIYDQVGTTEKDKERLTGEAKLKDNVSNHDLSVEEVKDRLTGDAALNDESEDEKEE</sequence>
<dbReference type="AlphaFoldDB" id="A0A2P4NM00"/>
<dbReference type="RefSeq" id="WP_058567835.1">
    <property type="nucleotide sequence ID" value="NZ_LOPW02000018.1"/>
</dbReference>
<keyword evidence="3" id="KW-0812">Transmembrane</keyword>
<accession>A0A2P4NM00</accession>
<organism evidence="5 6">
    <name type="scientific">Haloferax marisrubri</name>
    <dbReference type="NCBI Taxonomy" id="1544719"/>
    <lineage>
        <taxon>Archaea</taxon>
        <taxon>Methanobacteriati</taxon>
        <taxon>Methanobacteriota</taxon>
        <taxon>Stenosarchaea group</taxon>
        <taxon>Halobacteria</taxon>
        <taxon>Halobacteriales</taxon>
        <taxon>Haloferacaceae</taxon>
        <taxon>Haloferax</taxon>
    </lineage>
</organism>
<comment type="caution">
    <text evidence="5">The sequence shown here is derived from an EMBL/GenBank/DDBJ whole genome shotgun (WGS) entry which is preliminary data.</text>
</comment>
<reference evidence="5" key="1">
    <citation type="submission" date="2017-08" db="EMBL/GenBank/DDBJ databases">
        <title>Haloferax marisrubri sp. nov., isolated from the Discovery deep brine-seawater interface in the Red Sea.</title>
        <authorList>
            <person name="Zhang G."/>
            <person name="Stingl U."/>
        </authorList>
    </citation>
    <scope>NUCLEOTIDE SEQUENCE [LARGE SCALE GENOMIC DNA]</scope>
    <source>
        <strain evidence="5">SB3</strain>
    </source>
</reference>
<evidence type="ECO:0000313" key="6">
    <source>
        <dbReference type="Proteomes" id="UP000053621"/>
    </source>
</evidence>
<dbReference type="OrthoDB" id="339717at2157"/>
<gene>
    <name evidence="5" type="ORF">AUR65_016010</name>
</gene>
<keyword evidence="3" id="KW-0472">Membrane</keyword>
<keyword evidence="1" id="KW-0175">Coiled coil</keyword>
<keyword evidence="3" id="KW-1133">Transmembrane helix</keyword>
<proteinExistence type="predicted"/>
<name>A0A2P4NM00_9EURY</name>
<feature type="compositionally biased region" description="Basic and acidic residues" evidence="2">
    <location>
        <begin position="170"/>
        <end position="201"/>
    </location>
</feature>
<feature type="coiled-coil region" evidence="1">
    <location>
        <begin position="119"/>
        <end position="153"/>
    </location>
</feature>
<dbReference type="Proteomes" id="UP000053621">
    <property type="component" value="Unassembled WGS sequence"/>
</dbReference>
<evidence type="ECO:0000256" key="1">
    <source>
        <dbReference type="SAM" id="Coils"/>
    </source>
</evidence>
<dbReference type="Pfam" id="PF18186">
    <property type="entry name" value="SLATT_4"/>
    <property type="match status" value="1"/>
</dbReference>
<dbReference type="EMBL" id="LOPW02000018">
    <property type="protein sequence ID" value="POG54169.1"/>
    <property type="molecule type" value="Genomic_DNA"/>
</dbReference>
<evidence type="ECO:0000259" key="4">
    <source>
        <dbReference type="Pfam" id="PF18186"/>
    </source>
</evidence>
<evidence type="ECO:0000313" key="5">
    <source>
        <dbReference type="EMBL" id="POG54169.1"/>
    </source>
</evidence>
<feature type="region of interest" description="Disordered" evidence="2">
    <location>
        <begin position="170"/>
        <end position="216"/>
    </location>
</feature>
<keyword evidence="6" id="KW-1185">Reference proteome</keyword>
<dbReference type="InterPro" id="IPR040811">
    <property type="entry name" value="SLATT_4"/>
</dbReference>
<evidence type="ECO:0000256" key="2">
    <source>
        <dbReference type="SAM" id="MobiDB-lite"/>
    </source>
</evidence>
<feature type="compositionally biased region" description="Acidic residues" evidence="2">
    <location>
        <begin position="206"/>
        <end position="216"/>
    </location>
</feature>
<evidence type="ECO:0000256" key="3">
    <source>
        <dbReference type="SAM" id="Phobius"/>
    </source>
</evidence>
<dbReference type="NCBIfam" id="NF033632">
    <property type="entry name" value="SLATT_4"/>
    <property type="match status" value="1"/>
</dbReference>
<protein>
    <recommendedName>
        <fullName evidence="4">SMODS and SLOG-associating 2TM effector domain-containing protein</fullName>
    </recommendedName>
</protein>
<feature type="transmembrane region" description="Helical" evidence="3">
    <location>
        <begin position="45"/>
        <end position="63"/>
    </location>
</feature>